<comment type="caution">
    <text evidence="2">The sequence shown here is derived from an EMBL/GenBank/DDBJ whole genome shotgun (WGS) entry which is preliminary data.</text>
</comment>
<organism evidence="2 3">
    <name type="scientific">Anaeramoeba flamelloides</name>
    <dbReference type="NCBI Taxonomy" id="1746091"/>
    <lineage>
        <taxon>Eukaryota</taxon>
        <taxon>Metamonada</taxon>
        <taxon>Anaeramoebidae</taxon>
        <taxon>Anaeramoeba</taxon>
    </lineage>
</organism>
<dbReference type="InterPro" id="IPR011333">
    <property type="entry name" value="SKP1/BTB/POZ_sf"/>
</dbReference>
<feature type="domain" description="BTB" evidence="1">
    <location>
        <begin position="461"/>
        <end position="542"/>
    </location>
</feature>
<evidence type="ECO:0000259" key="1">
    <source>
        <dbReference type="PROSITE" id="PS50097"/>
    </source>
</evidence>
<proteinExistence type="predicted"/>
<dbReference type="AlphaFoldDB" id="A0AAV8A2R7"/>
<evidence type="ECO:0000313" key="2">
    <source>
        <dbReference type="EMBL" id="KAJ3448452.1"/>
    </source>
</evidence>
<dbReference type="InterPro" id="IPR000210">
    <property type="entry name" value="BTB/POZ_dom"/>
</dbReference>
<dbReference type="Pfam" id="PF00651">
    <property type="entry name" value="BTB"/>
    <property type="match status" value="1"/>
</dbReference>
<dbReference type="Gene3D" id="2.130.10.30">
    <property type="entry name" value="Regulator of chromosome condensation 1/beta-lactamase-inhibitor protein II"/>
    <property type="match status" value="1"/>
</dbReference>
<dbReference type="InterPro" id="IPR009091">
    <property type="entry name" value="RCC1/BLIP-II"/>
</dbReference>
<dbReference type="PANTHER" id="PTHR45982">
    <property type="entry name" value="REGULATOR OF CHROMOSOME CONDENSATION"/>
    <property type="match status" value="1"/>
</dbReference>
<dbReference type="SMART" id="SM00225">
    <property type="entry name" value="BTB"/>
    <property type="match status" value="1"/>
</dbReference>
<dbReference type="SUPFAM" id="SSF54695">
    <property type="entry name" value="POZ domain"/>
    <property type="match status" value="1"/>
</dbReference>
<gene>
    <name evidence="2" type="ORF">M0812_00932</name>
</gene>
<dbReference type="PANTHER" id="PTHR45982:SF1">
    <property type="entry name" value="REGULATOR OF CHROMOSOME CONDENSATION"/>
    <property type="match status" value="1"/>
</dbReference>
<evidence type="ECO:0000313" key="3">
    <source>
        <dbReference type="Proteomes" id="UP001146793"/>
    </source>
</evidence>
<dbReference type="Gene3D" id="3.30.710.10">
    <property type="entry name" value="Potassium Channel Kv1.1, Chain A"/>
    <property type="match status" value="1"/>
</dbReference>
<accession>A0AAV8A2R7</accession>
<dbReference type="SUPFAM" id="SSF50985">
    <property type="entry name" value="RCC1/BLIP-II"/>
    <property type="match status" value="1"/>
</dbReference>
<dbReference type="EMBL" id="JANTQA010000015">
    <property type="protein sequence ID" value="KAJ3448452.1"/>
    <property type="molecule type" value="Genomic_DNA"/>
</dbReference>
<dbReference type="Proteomes" id="UP001146793">
    <property type="component" value="Unassembled WGS sequence"/>
</dbReference>
<dbReference type="PROSITE" id="PS50097">
    <property type="entry name" value="BTB"/>
    <property type="match status" value="1"/>
</dbReference>
<sequence length="582" mass="67397">MSHKVFFSSSKTNYPKSKELENVWSKYEKIDKKTRVIKILNDYKRNTLIFKLKNGKQYFEFIPSSGIPKEYQIPNERIIDVRCSMYTYLMLTKSGKIYSLAKENQYGEIPLEDPNNSNFEKIRHCDFFEKNNLFVESFVMGTINNYFVCKGGVLYGNGYGGQGRLGLGSQGNKQLPTLLARDIKKAYCNPDAIGAMWATNDNKLFATGLNSQAFLSTGNFKDQMHPVELTELPFEVSNLQDLQMGRTTSFALTMDGKLYSCGSKDENGHLIDHSRFTEIEVLKNETIKEMSIGKEQFCLKTANNEFFMWGFGSNNSKWKTPTKVAMPNVYLNNPSVVVYCGFYESYLYHPYKVGSAQNDLKNLFQNKQATDCILPFEIKAHKALLEIRTGCKIEKIHKAFQQGLFSKEEINSFLEWVYFGEIKDSKGIQSIFNSLEMTIDINQFDTFEQDLLKLYQDEDSKDFIILVKIDDEDDDEDDEDDDEYEEIPVHKFILSARSGLFREMFKNLKNETNSVKDFSRKTIESLEILIKFFYTENIELTADDDPVLIVEELKDAIEYYQLSEDCDLNYELDKIKNQFNIL</sequence>
<reference evidence="2" key="1">
    <citation type="submission" date="2022-08" db="EMBL/GenBank/DDBJ databases">
        <title>Novel sulphate-reducing endosymbionts in the free-living metamonad Anaeramoeba.</title>
        <authorList>
            <person name="Jerlstrom-Hultqvist J."/>
            <person name="Cepicka I."/>
            <person name="Gallot-Lavallee L."/>
            <person name="Salas-Leiva D."/>
            <person name="Curtis B.A."/>
            <person name="Zahonova K."/>
            <person name="Pipaliya S."/>
            <person name="Dacks J."/>
            <person name="Roger A.J."/>
        </authorList>
    </citation>
    <scope>NUCLEOTIDE SEQUENCE</scope>
    <source>
        <strain evidence="2">Busselton2</strain>
    </source>
</reference>
<protein>
    <submittedName>
        <fullName evidence="2">Btk-binding protein-related</fullName>
    </submittedName>
</protein>
<dbReference type="InterPro" id="IPR051553">
    <property type="entry name" value="Ran_GTPase-activating"/>
</dbReference>
<dbReference type="CDD" id="cd18186">
    <property type="entry name" value="BTB_POZ_ZBTB_KLHL-like"/>
    <property type="match status" value="1"/>
</dbReference>
<name>A0AAV8A2R7_9EUKA</name>